<comment type="caution">
    <text evidence="3">The sequence shown here is derived from an EMBL/GenBank/DDBJ whole genome shotgun (WGS) entry which is preliminary data.</text>
</comment>
<dbReference type="RefSeq" id="WP_344167993.1">
    <property type="nucleotide sequence ID" value="NZ_BAAABV010000028.1"/>
</dbReference>
<proteinExistence type="predicted"/>
<keyword evidence="4" id="KW-1185">Reference proteome</keyword>
<dbReference type="EMBL" id="BAAABV010000028">
    <property type="protein sequence ID" value="GAA0319418.1"/>
    <property type="molecule type" value="Genomic_DNA"/>
</dbReference>
<reference evidence="3 4" key="1">
    <citation type="journal article" date="2019" name="Int. J. Syst. Evol. Microbiol.">
        <title>The Global Catalogue of Microorganisms (GCM) 10K type strain sequencing project: providing services to taxonomists for standard genome sequencing and annotation.</title>
        <authorList>
            <consortium name="The Broad Institute Genomics Platform"/>
            <consortium name="The Broad Institute Genome Sequencing Center for Infectious Disease"/>
            <person name="Wu L."/>
            <person name="Ma J."/>
        </authorList>
    </citation>
    <scope>NUCLEOTIDE SEQUENCE [LARGE SCALE GENOMIC DNA]</scope>
    <source>
        <strain evidence="3 4">JCM 4505</strain>
    </source>
</reference>
<keyword evidence="2" id="KW-1133">Transmembrane helix</keyword>
<evidence type="ECO:0000313" key="3">
    <source>
        <dbReference type="EMBL" id="GAA0319418.1"/>
    </source>
</evidence>
<name>A0ABN0VX08_9ACTN</name>
<feature type="transmembrane region" description="Helical" evidence="2">
    <location>
        <begin position="31"/>
        <end position="52"/>
    </location>
</feature>
<accession>A0ABN0VX08</accession>
<sequence length="290" mass="29059">MSGPADGPAAPGRAAPAPGGPAAPVPRGQRLAWYTAAALSAVLVVAAAGWQVRADIGARTRTVTGGSAGRAVTAVEVVGGEADVTVTPRGDQEVGYRAALTWTFKEPFVEESWLGDTLKLSPRCPGEGIGVAIGTGCSVRLAVTVPTGIPVRVSGGSGRVTVSGLAGAVDADMGSGNLVLADLRGPLRARVGSGTLRATGLTAPDTDVRADTGHAEVTFAAPPDRVTGHVGAGRLEIGLPTATRYRVSCRAGAGRCETEDALRDPSATRVLDLEAGAGHASAGYRRASAP</sequence>
<keyword evidence="2" id="KW-0472">Membrane</keyword>
<evidence type="ECO:0008006" key="5">
    <source>
        <dbReference type="Google" id="ProtNLM"/>
    </source>
</evidence>
<feature type="region of interest" description="Disordered" evidence="1">
    <location>
        <begin position="1"/>
        <end position="24"/>
    </location>
</feature>
<organism evidence="3 4">
    <name type="scientific">Streptomyces polychromogenes</name>
    <dbReference type="NCBI Taxonomy" id="67342"/>
    <lineage>
        <taxon>Bacteria</taxon>
        <taxon>Bacillati</taxon>
        <taxon>Actinomycetota</taxon>
        <taxon>Actinomycetes</taxon>
        <taxon>Kitasatosporales</taxon>
        <taxon>Streptomycetaceae</taxon>
        <taxon>Streptomyces</taxon>
    </lineage>
</organism>
<feature type="compositionally biased region" description="Low complexity" evidence="1">
    <location>
        <begin position="1"/>
        <end position="17"/>
    </location>
</feature>
<keyword evidence="2" id="KW-0812">Transmembrane</keyword>
<evidence type="ECO:0000256" key="2">
    <source>
        <dbReference type="SAM" id="Phobius"/>
    </source>
</evidence>
<gene>
    <name evidence="3" type="ORF">GCM10010302_68250</name>
</gene>
<evidence type="ECO:0000313" key="4">
    <source>
        <dbReference type="Proteomes" id="UP001501867"/>
    </source>
</evidence>
<dbReference type="Proteomes" id="UP001501867">
    <property type="component" value="Unassembled WGS sequence"/>
</dbReference>
<evidence type="ECO:0000256" key="1">
    <source>
        <dbReference type="SAM" id="MobiDB-lite"/>
    </source>
</evidence>
<protein>
    <recommendedName>
        <fullName evidence="5">Adhesin domain-containing protein</fullName>
    </recommendedName>
</protein>